<protein>
    <submittedName>
        <fullName evidence="3">Uncharacterized protein</fullName>
    </submittedName>
</protein>
<organism evidence="3 4">
    <name type="scientific">Puccinia graminis f. sp. tritici</name>
    <dbReference type="NCBI Taxonomy" id="56615"/>
    <lineage>
        <taxon>Eukaryota</taxon>
        <taxon>Fungi</taxon>
        <taxon>Dikarya</taxon>
        <taxon>Basidiomycota</taxon>
        <taxon>Pucciniomycotina</taxon>
        <taxon>Pucciniomycetes</taxon>
        <taxon>Pucciniales</taxon>
        <taxon>Pucciniaceae</taxon>
        <taxon>Puccinia</taxon>
    </lineage>
</organism>
<evidence type="ECO:0000256" key="2">
    <source>
        <dbReference type="SAM" id="SignalP"/>
    </source>
</evidence>
<evidence type="ECO:0000313" key="4">
    <source>
        <dbReference type="Proteomes" id="UP000325313"/>
    </source>
</evidence>
<gene>
    <name evidence="3" type="ORF">PGTUg99_003346</name>
</gene>
<accession>A0A5B0N513</accession>
<keyword evidence="2" id="KW-0732">Signal</keyword>
<dbReference type="AlphaFoldDB" id="A0A5B0N513"/>
<sequence length="90" mass="9771">MIILMLTFMLQSGVSDVSKFWYMHYLYKNPDPIRQNTHSFGRSSRFPQTGGPCGACSPRAPITPSLPPTPPTGFGPTLALPSPDGLGYIS</sequence>
<feature type="compositionally biased region" description="Polar residues" evidence="1">
    <location>
        <begin position="37"/>
        <end position="47"/>
    </location>
</feature>
<comment type="caution">
    <text evidence="3">The sequence shown here is derived from an EMBL/GenBank/DDBJ whole genome shotgun (WGS) entry which is preliminary data.</text>
</comment>
<feature type="compositionally biased region" description="Pro residues" evidence="1">
    <location>
        <begin position="64"/>
        <end position="73"/>
    </location>
</feature>
<name>A0A5B0N513_PUCGR</name>
<evidence type="ECO:0000256" key="1">
    <source>
        <dbReference type="SAM" id="MobiDB-lite"/>
    </source>
</evidence>
<dbReference type="EMBL" id="VDEP01000438">
    <property type="protein sequence ID" value="KAA1083200.1"/>
    <property type="molecule type" value="Genomic_DNA"/>
</dbReference>
<reference evidence="3 4" key="1">
    <citation type="submission" date="2019-05" db="EMBL/GenBank/DDBJ databases">
        <title>Emergence of the Ug99 lineage of the wheat stem rust pathogen through somatic hybridization.</title>
        <authorList>
            <person name="Li F."/>
            <person name="Upadhyaya N.M."/>
            <person name="Sperschneider J."/>
            <person name="Matny O."/>
            <person name="Nguyen-Phuc H."/>
            <person name="Mago R."/>
            <person name="Raley C."/>
            <person name="Miller M.E."/>
            <person name="Silverstein K.A.T."/>
            <person name="Henningsen E."/>
            <person name="Hirsch C.D."/>
            <person name="Visser B."/>
            <person name="Pretorius Z.A."/>
            <person name="Steffenson B.J."/>
            <person name="Schwessinger B."/>
            <person name="Dodds P.N."/>
            <person name="Figueroa M."/>
        </authorList>
    </citation>
    <scope>NUCLEOTIDE SEQUENCE [LARGE SCALE GENOMIC DNA]</scope>
    <source>
        <strain evidence="3 4">Ug99</strain>
    </source>
</reference>
<feature type="signal peptide" evidence="2">
    <location>
        <begin position="1"/>
        <end position="15"/>
    </location>
</feature>
<feature type="chain" id="PRO_5022776646" evidence="2">
    <location>
        <begin position="16"/>
        <end position="90"/>
    </location>
</feature>
<feature type="region of interest" description="Disordered" evidence="1">
    <location>
        <begin position="37"/>
        <end position="90"/>
    </location>
</feature>
<evidence type="ECO:0000313" key="3">
    <source>
        <dbReference type="EMBL" id="KAA1083200.1"/>
    </source>
</evidence>
<dbReference type="Proteomes" id="UP000325313">
    <property type="component" value="Unassembled WGS sequence"/>
</dbReference>
<proteinExistence type="predicted"/>